<proteinExistence type="predicted"/>
<reference evidence="1 2" key="1">
    <citation type="journal article" date="2025" name="Anaerobe">
        <title>Description of Anaerococcus kampingiae sp. nov., Anaerococcus groningensis sp. nov., Anaerococcus martiniensis sp. nov., and Anaerococcus cruorum sp. nov., isolated from human clinical specimens.</title>
        <authorList>
            <person name="Boiten K.E."/>
            <person name="Meijer J."/>
            <person name="van Wezel E.M."/>
            <person name="Veloo A.C.M."/>
        </authorList>
    </citation>
    <scope>NUCLEOTIDE SEQUENCE [LARGE SCALE GENOMIC DNA]</scope>
    <source>
        <strain evidence="1 2">ENR1011</strain>
    </source>
</reference>
<accession>A0ABW9N145</accession>
<gene>
    <name evidence="1" type="ORF">AB9Q04_05465</name>
</gene>
<evidence type="ECO:0000313" key="2">
    <source>
        <dbReference type="Proteomes" id="UP001637993"/>
    </source>
</evidence>
<protein>
    <submittedName>
        <fullName evidence="1">Uncharacterized protein</fullName>
    </submittedName>
</protein>
<organism evidence="1 2">
    <name type="scientific">Anaerococcus groningensis</name>
    <dbReference type="NCBI Taxonomy" id="3115616"/>
    <lineage>
        <taxon>Bacteria</taxon>
        <taxon>Bacillati</taxon>
        <taxon>Bacillota</taxon>
        <taxon>Tissierellia</taxon>
        <taxon>Tissierellales</taxon>
        <taxon>Peptoniphilaceae</taxon>
        <taxon>Anaerococcus</taxon>
    </lineage>
</organism>
<dbReference type="EMBL" id="JBGMEG010000009">
    <property type="protein sequence ID" value="MFO3717802.1"/>
    <property type="molecule type" value="Genomic_DNA"/>
</dbReference>
<comment type="caution">
    <text evidence="1">The sequence shown here is derived from an EMBL/GenBank/DDBJ whole genome shotgun (WGS) entry which is preliminary data.</text>
</comment>
<evidence type="ECO:0000313" key="1">
    <source>
        <dbReference type="EMBL" id="MFO3717802.1"/>
    </source>
</evidence>
<dbReference type="Proteomes" id="UP001637993">
    <property type="component" value="Unassembled WGS sequence"/>
</dbReference>
<keyword evidence="2" id="KW-1185">Reference proteome</keyword>
<dbReference type="RefSeq" id="WP_410024359.1">
    <property type="nucleotide sequence ID" value="NZ_JBGMEG010000009.1"/>
</dbReference>
<sequence>MRLKLSEFIAIIKINLPIFYFWKRIDKSGLNKYLKESVTNDLSKLKFVCALAEIWTEGPIQTWTFNEERYSRFISKEEVYSIIKNLDKTTLNKFSKEDQIKLAIFILVIDNDTEIITKKEATKYLDNYMRKS</sequence>
<name>A0ABW9N145_9FIRM</name>